<feature type="binding site" evidence="12">
    <location>
        <position position="473"/>
    </location>
    <ligand>
        <name>Ca(2+)</name>
        <dbReference type="ChEBI" id="CHEBI:29108"/>
        <label>2</label>
    </ligand>
</feature>
<evidence type="ECO:0000256" key="6">
    <source>
        <dbReference type="ARBA" id="ARBA00022801"/>
    </source>
</evidence>
<keyword evidence="6" id="KW-0378">Hydrolase</keyword>
<dbReference type="GO" id="GO:0004222">
    <property type="term" value="F:metalloendopeptidase activity"/>
    <property type="evidence" value="ECO:0007669"/>
    <property type="project" value="InterPro"/>
</dbReference>
<feature type="disulfide bond" evidence="13">
    <location>
        <begin position="366"/>
        <end position="372"/>
    </location>
</feature>
<dbReference type="InterPro" id="IPR013273">
    <property type="entry name" value="ADAMTS/ADAMTS-like"/>
</dbReference>
<evidence type="ECO:0000313" key="18">
    <source>
        <dbReference type="Proteomes" id="UP000274756"/>
    </source>
</evidence>
<dbReference type="CDD" id="cd04273">
    <property type="entry name" value="ZnMc_ADAMTS_like"/>
    <property type="match status" value="1"/>
</dbReference>
<comment type="caution">
    <text evidence="14">Lacks conserved residue(s) required for the propagation of feature annotation.</text>
</comment>
<keyword evidence="2" id="KW-0964">Secreted</keyword>
<feature type="disulfide bond" evidence="13">
    <location>
        <begin position="422"/>
        <end position="452"/>
    </location>
</feature>
<feature type="binding site" evidence="12">
    <location>
        <position position="355"/>
    </location>
    <ligand>
        <name>Ca(2+)</name>
        <dbReference type="ChEBI" id="CHEBI:29108"/>
        <label>1</label>
    </ligand>
</feature>
<dbReference type="FunFam" id="3.40.390.10:FF:000001">
    <property type="entry name" value="A disintegrin and metalloproteinase with thrombospondin motifs 1"/>
    <property type="match status" value="1"/>
</dbReference>
<feature type="disulfide bond" evidence="13">
    <location>
        <begin position="511"/>
        <end position="532"/>
    </location>
</feature>
<evidence type="ECO:0000256" key="10">
    <source>
        <dbReference type="ARBA" id="ARBA00023180"/>
    </source>
</evidence>
<comment type="subcellular location">
    <subcellularLocation>
        <location evidence="1">Secreted</location>
        <location evidence="1">Extracellular space</location>
        <location evidence="1">Extracellular matrix</location>
    </subcellularLocation>
</comment>
<dbReference type="EMBL" id="UYYG01001213">
    <property type="protein sequence ID" value="VDN60390.1"/>
    <property type="molecule type" value="Genomic_DNA"/>
</dbReference>
<evidence type="ECO:0000256" key="11">
    <source>
        <dbReference type="PIRSR" id="PIRSR613273-1"/>
    </source>
</evidence>
<feature type="disulfide bond" evidence="13">
    <location>
        <begin position="545"/>
        <end position="556"/>
    </location>
</feature>
<organism evidence="17 19">
    <name type="scientific">Dracunculus medinensis</name>
    <name type="common">Guinea worm</name>
    <dbReference type="NCBI Taxonomy" id="318479"/>
    <lineage>
        <taxon>Eukaryota</taxon>
        <taxon>Metazoa</taxon>
        <taxon>Ecdysozoa</taxon>
        <taxon>Nematoda</taxon>
        <taxon>Chromadorea</taxon>
        <taxon>Rhabditida</taxon>
        <taxon>Spirurina</taxon>
        <taxon>Dracunculoidea</taxon>
        <taxon>Dracunculidae</taxon>
        <taxon>Dracunculus</taxon>
    </lineage>
</organism>
<evidence type="ECO:0000256" key="9">
    <source>
        <dbReference type="ARBA" id="ARBA00023157"/>
    </source>
</evidence>
<dbReference type="Pfam" id="PF17771">
    <property type="entry name" value="ADAMTS_CR_2"/>
    <property type="match status" value="1"/>
</dbReference>
<dbReference type="STRING" id="318479.A0A0N4UKX8"/>
<evidence type="ECO:0000313" key="16">
    <source>
        <dbReference type="EMBL" id="VDN60390.1"/>
    </source>
</evidence>
<keyword evidence="7 12" id="KW-0862">Zinc</keyword>
<dbReference type="InterPro" id="IPR041645">
    <property type="entry name" value="ADAMTS_CR_2"/>
</dbReference>
<dbReference type="SMART" id="SM00209">
    <property type="entry name" value="TSP1"/>
    <property type="match status" value="5"/>
</dbReference>
<protein>
    <submittedName>
        <fullName evidence="19">Peptidase M12B domain-containing protein</fullName>
    </submittedName>
</protein>
<feature type="disulfide bond" evidence="13">
    <location>
        <begin position="384"/>
        <end position="470"/>
    </location>
</feature>
<dbReference type="Pfam" id="PF19030">
    <property type="entry name" value="TSP1_ADAMTS"/>
    <property type="match status" value="4"/>
</dbReference>
<dbReference type="AlphaFoldDB" id="A0A0N4UKX8"/>
<dbReference type="Pfam" id="PF00090">
    <property type="entry name" value="TSP_1"/>
    <property type="match status" value="1"/>
</dbReference>
<feature type="binding site" evidence="12">
    <location>
        <position position="473"/>
    </location>
    <ligand>
        <name>Ca(2+)</name>
        <dbReference type="ChEBI" id="CHEBI:29108"/>
        <label>1</label>
    </ligand>
</feature>
<dbReference type="Gene3D" id="2.20.100.10">
    <property type="entry name" value="Thrombospondin type-1 (TSP1) repeat"/>
    <property type="match status" value="4"/>
</dbReference>
<dbReference type="GO" id="GO:0006508">
    <property type="term" value="P:proteolysis"/>
    <property type="evidence" value="ECO:0007669"/>
    <property type="project" value="UniProtKB-KW"/>
</dbReference>
<dbReference type="InterPro" id="IPR036383">
    <property type="entry name" value="TSP1_rpt_sf"/>
</dbReference>
<evidence type="ECO:0000256" key="2">
    <source>
        <dbReference type="ARBA" id="ARBA00022525"/>
    </source>
</evidence>
<dbReference type="PANTHER" id="PTHR13723:SF278">
    <property type="entry name" value="ADAM METALLOPEPTIDASE WITH THROMBOSPONDIN TYPE 1 MOTIF A, ISOFORM B"/>
    <property type="match status" value="1"/>
</dbReference>
<keyword evidence="3" id="KW-0272">Extracellular matrix</keyword>
<dbReference type="Gene3D" id="3.40.390.10">
    <property type="entry name" value="Collagenase (Catalytic Domain)"/>
    <property type="match status" value="1"/>
</dbReference>
<feature type="disulfide bond" evidence="13">
    <location>
        <begin position="500"/>
        <end position="522"/>
    </location>
</feature>
<dbReference type="Gene3D" id="2.60.120.830">
    <property type="match status" value="1"/>
</dbReference>
<dbReference type="Proteomes" id="UP000038040">
    <property type="component" value="Unplaced"/>
</dbReference>
<evidence type="ECO:0000256" key="14">
    <source>
        <dbReference type="PROSITE-ProRule" id="PRU00276"/>
    </source>
</evidence>
<evidence type="ECO:0000313" key="17">
    <source>
        <dbReference type="Proteomes" id="UP000038040"/>
    </source>
</evidence>
<feature type="disulfide bond" evidence="13">
    <location>
        <begin position="580"/>
        <end position="617"/>
    </location>
</feature>
<evidence type="ECO:0000256" key="7">
    <source>
        <dbReference type="ARBA" id="ARBA00022833"/>
    </source>
</evidence>
<evidence type="ECO:0000256" key="8">
    <source>
        <dbReference type="ARBA" id="ARBA00023049"/>
    </source>
</evidence>
<dbReference type="InterPro" id="IPR024079">
    <property type="entry name" value="MetalloPept_cat_dom_sf"/>
</dbReference>
<dbReference type="PROSITE" id="PS50215">
    <property type="entry name" value="ADAM_MEPRO"/>
    <property type="match status" value="1"/>
</dbReference>
<evidence type="ECO:0000259" key="15">
    <source>
        <dbReference type="PROSITE" id="PS50215"/>
    </source>
</evidence>
<feature type="binding site" evidence="12">
    <location>
        <position position="348"/>
    </location>
    <ligand>
        <name>Ca(2+)</name>
        <dbReference type="ChEBI" id="CHEBI:29108"/>
        <label>1</label>
    </ligand>
</feature>
<feature type="disulfide bond" evidence="13">
    <location>
        <begin position="337"/>
        <end position="390"/>
    </location>
</feature>
<dbReference type="Pfam" id="PF05986">
    <property type="entry name" value="ADAMTS_spacer1"/>
    <property type="match status" value="1"/>
</dbReference>
<name>A0A0N4UKX8_DRAME</name>
<evidence type="ECO:0000313" key="19">
    <source>
        <dbReference type="WBParaSite" id="DME_0000841901-mRNA-1"/>
    </source>
</evidence>
<feature type="disulfide bond" evidence="13">
    <location>
        <begin position="584"/>
        <end position="622"/>
    </location>
</feature>
<dbReference type="PROSITE" id="PS50092">
    <property type="entry name" value="TSP1"/>
    <property type="match status" value="5"/>
</dbReference>
<keyword evidence="8" id="KW-0482">Metalloprotease</keyword>
<evidence type="ECO:0000256" key="13">
    <source>
        <dbReference type="PIRSR" id="PIRSR613273-3"/>
    </source>
</evidence>
<dbReference type="Proteomes" id="UP000274756">
    <property type="component" value="Unassembled WGS sequence"/>
</dbReference>
<dbReference type="WBParaSite" id="DME_0000841901-mRNA-1">
    <property type="protein sequence ID" value="DME_0000841901-mRNA-1"/>
    <property type="gene ID" value="DME_0000841901"/>
</dbReference>
<feature type="binding site" evidence="12 14">
    <location>
        <position position="416"/>
    </location>
    <ligand>
        <name>Zn(2+)</name>
        <dbReference type="ChEBI" id="CHEBI:29105"/>
        <note>catalytic</note>
    </ligand>
</feature>
<feature type="binding site" evidence="12">
    <location>
        <position position="265"/>
    </location>
    <ligand>
        <name>Ca(2+)</name>
        <dbReference type="ChEBI" id="CHEBI:29108"/>
        <label>2</label>
    </ligand>
</feature>
<keyword evidence="12" id="KW-0106">Calcium</keyword>
<feature type="domain" description="Peptidase M12B" evidence="15">
    <location>
        <begin position="262"/>
        <end position="475"/>
    </location>
</feature>
<feature type="disulfide bond" evidence="13">
    <location>
        <begin position="595"/>
        <end position="607"/>
    </location>
</feature>
<evidence type="ECO:0000256" key="4">
    <source>
        <dbReference type="ARBA" id="ARBA00022670"/>
    </source>
</evidence>
<sequence>MLQNNFWNKISKLKKSQGINSGEIVEDGEIWYINRHKTRRRRSTWDTTKSYGVQGLARDCGYSCYFRLSQKTKAPTKTELRLFMVRWRQLPIPINKSLPALENNRLRPVIQYLDSNDVMHAHVSKFVPDCLYSAHAMSATESSIVNLCGRNGGMFGTLVLSNGTYLIEPVKSHQPLPSSIKAHIVYKTRSHSFHDLYFSDYINSSISASANNNIYFVQNDTAIFLNITKFDSFNIDNTANNASGDINDKNSRSRRSANSWDHYVEVLVVADYKMLLYHQSHLENYILTLFSTVASIYRHPSLKAAINIIVTRIIVLKNEAAGPLISENAQDTLQQFCRWQEMYNDRNDDAPNHHDVAILLTRHDICRAPGKCDTLGLAELGTMCDSLRSCAIIEDNGLSAAFTITHELGHVFNIPHDDERKCSHYMTLNKNNYHIMAPTLEYNTHPWSWSACSAAMLARFLDGNRAQTQCILDQPIERRYYDRMFEDPAPGTMFSANQQCQFVFGPSAELCPYMPACRRLWCATYYGYQMGCRTQHMPWADGTPCGDNQWCHRGECVGMSPEQRSRQDGAWGEWKNWGECSRTCGGGVQKALRDCDNPRPSNGGKYCVGQRERYRPCNLQDCPWDTIGFRELQCSEFDSQNVGIYGVPPNTKWLPKYAGVSENERCKLYCHVSGSAAFYLLRDKVLDGTPCDRYGDDMCIDGACHKAGCDHRLGSNMKRDICGICGGDGSTCHVVSGSYNERGSFGYNEVLKIPAGSANIEITQRGYLNQKEDDNYLALRSANGDFLLNGHYQVSVFRQQISLQDTVLEYSGSDYVVERINGTGPIRIDIYLHVLSVGNLNPPDIHYKFMVPSKNAAIAQQPSHSNFYWRITERWSDCSMLCQGRQTQEVVCVDAISSRTVRENMCSMRKPPVETRSCNIDCNIKWRTIQVGVCSVECGSGEIKQASECIKYFDDGREEVLPETDCRNVPKPSDRTSCYIDCSGRKWIYTDWTSCTKSCGDSGVSRRQAICTDKANRRIDDRNCEQVMKEITEKQCNRMRCPSWVYGPWSECSRSCDGGIKVRHASCSDAAGHEVHISMCNLADKRDHQKCNEQICTNWKFGPWSQCSVTCGDGTEIRDAICIDKEGRQLNQGIDIFNF</sequence>
<feature type="disulfide bond" evidence="13">
    <location>
        <begin position="517"/>
        <end position="551"/>
    </location>
</feature>
<dbReference type="Pfam" id="PF01421">
    <property type="entry name" value="Reprolysin"/>
    <property type="match status" value="1"/>
</dbReference>
<dbReference type="SUPFAM" id="SSF82895">
    <property type="entry name" value="TSP-1 type 1 repeat"/>
    <property type="match status" value="5"/>
</dbReference>
<dbReference type="GO" id="GO:0046872">
    <property type="term" value="F:metal ion binding"/>
    <property type="evidence" value="ECO:0007669"/>
    <property type="project" value="UniProtKB-KW"/>
</dbReference>
<reference evidence="19" key="1">
    <citation type="submission" date="2017-02" db="UniProtKB">
        <authorList>
            <consortium name="WormBaseParasite"/>
        </authorList>
    </citation>
    <scope>IDENTIFICATION</scope>
</reference>
<keyword evidence="18" id="KW-1185">Reference proteome</keyword>
<dbReference type="PRINTS" id="PR01857">
    <property type="entry name" value="ADAMTSFAMILY"/>
</dbReference>
<dbReference type="InterPro" id="IPR001590">
    <property type="entry name" value="Peptidase_M12B"/>
</dbReference>
<comment type="cofactor">
    <cofactor evidence="12">
        <name>Zn(2+)</name>
        <dbReference type="ChEBI" id="CHEBI:29105"/>
    </cofactor>
    <text evidence="12">Binds 1 zinc ion per subunit.</text>
</comment>
<evidence type="ECO:0000256" key="5">
    <source>
        <dbReference type="ARBA" id="ARBA00022723"/>
    </source>
</evidence>
<proteinExistence type="predicted"/>
<keyword evidence="10" id="KW-0325">Glycoprotein</keyword>
<dbReference type="InterPro" id="IPR010294">
    <property type="entry name" value="ADAMTS_spacer1"/>
</dbReference>
<feature type="binding site" evidence="12 14">
    <location>
        <position position="410"/>
    </location>
    <ligand>
        <name>Zn(2+)</name>
        <dbReference type="ChEBI" id="CHEBI:29105"/>
        <note>catalytic</note>
    </ligand>
</feature>
<dbReference type="InterPro" id="IPR045371">
    <property type="entry name" value="ADAMTS_CR_3"/>
</dbReference>
<keyword evidence="4" id="KW-0645">Protease</keyword>
<keyword evidence="9 13" id="KW-1015">Disulfide bond</keyword>
<dbReference type="FunFam" id="2.20.100.10:FF:000006">
    <property type="entry name" value="A disintegrin and metalloproteinase with thrombospondin motifs 1"/>
    <property type="match status" value="1"/>
</dbReference>
<keyword evidence="5 12" id="KW-0479">Metal-binding</keyword>
<dbReference type="PANTHER" id="PTHR13723">
    <property type="entry name" value="ADAMTS A DISINTEGRIN AND METALLOPROTEASE WITH THROMBOSPONDIN MOTIFS PROTEASE"/>
    <property type="match status" value="1"/>
</dbReference>
<dbReference type="OrthoDB" id="5948003at2759"/>
<feature type="active site" evidence="11 14">
    <location>
        <position position="407"/>
    </location>
</feature>
<dbReference type="SUPFAM" id="SSF55486">
    <property type="entry name" value="Metalloproteases ('zincins'), catalytic domain"/>
    <property type="match status" value="1"/>
</dbReference>
<feature type="binding site" evidence="12">
    <location>
        <position position="470"/>
    </location>
    <ligand>
        <name>Ca(2+)</name>
        <dbReference type="ChEBI" id="CHEBI:29108"/>
        <label>1</label>
    </ligand>
</feature>
<evidence type="ECO:0000256" key="12">
    <source>
        <dbReference type="PIRSR" id="PIRSR613273-2"/>
    </source>
</evidence>
<evidence type="ECO:0000256" key="1">
    <source>
        <dbReference type="ARBA" id="ARBA00004498"/>
    </source>
</evidence>
<evidence type="ECO:0000256" key="3">
    <source>
        <dbReference type="ARBA" id="ARBA00022530"/>
    </source>
</evidence>
<dbReference type="Pfam" id="PF19236">
    <property type="entry name" value="ADAMTS_CR_3"/>
    <property type="match status" value="1"/>
</dbReference>
<accession>A0A0N4UKX8</accession>
<feature type="binding site" evidence="12">
    <location>
        <position position="265"/>
    </location>
    <ligand>
        <name>Ca(2+)</name>
        <dbReference type="ChEBI" id="CHEBI:29108"/>
        <label>1</label>
    </ligand>
</feature>
<dbReference type="Gene3D" id="3.40.1620.60">
    <property type="match status" value="1"/>
</dbReference>
<dbReference type="FunFam" id="2.60.120.830:FF:000001">
    <property type="entry name" value="A disintegrin and metalloproteinase with thrombospondin motifs 1"/>
    <property type="match status" value="1"/>
</dbReference>
<reference evidence="16 18" key="2">
    <citation type="submission" date="2018-11" db="EMBL/GenBank/DDBJ databases">
        <authorList>
            <consortium name="Pathogen Informatics"/>
        </authorList>
    </citation>
    <scope>NUCLEOTIDE SEQUENCE [LARGE SCALE GENOMIC DNA]</scope>
</reference>
<feature type="binding site" evidence="12">
    <location>
        <position position="348"/>
    </location>
    <ligand>
        <name>Ca(2+)</name>
        <dbReference type="ChEBI" id="CHEBI:29108"/>
        <label>2</label>
    </ligand>
</feature>
<dbReference type="GO" id="GO:0030198">
    <property type="term" value="P:extracellular matrix organization"/>
    <property type="evidence" value="ECO:0007669"/>
    <property type="project" value="InterPro"/>
</dbReference>
<gene>
    <name evidence="16" type="ORF">DME_LOCUS10363</name>
</gene>
<dbReference type="InterPro" id="IPR050439">
    <property type="entry name" value="ADAMTS_ADAMTS-like"/>
</dbReference>
<dbReference type="InterPro" id="IPR000884">
    <property type="entry name" value="TSP1_rpt"/>
</dbReference>
<feature type="binding site" evidence="12 14">
    <location>
        <position position="406"/>
    </location>
    <ligand>
        <name>Zn(2+)</name>
        <dbReference type="ChEBI" id="CHEBI:29105"/>
        <note>catalytic</note>
    </ligand>
</feature>